<gene>
    <name evidence="2" type="ORF">DNG_02068</name>
</gene>
<keyword evidence="1" id="KW-1133">Transmembrane helix</keyword>
<protein>
    <submittedName>
        <fullName evidence="2">Uncharacterized protein</fullName>
    </submittedName>
</protein>
<organism evidence="2 3">
    <name type="scientific">Cephalotrichum gorgonifer</name>
    <dbReference type="NCBI Taxonomy" id="2041049"/>
    <lineage>
        <taxon>Eukaryota</taxon>
        <taxon>Fungi</taxon>
        <taxon>Dikarya</taxon>
        <taxon>Ascomycota</taxon>
        <taxon>Pezizomycotina</taxon>
        <taxon>Sordariomycetes</taxon>
        <taxon>Hypocreomycetidae</taxon>
        <taxon>Microascales</taxon>
        <taxon>Microascaceae</taxon>
        <taxon>Cephalotrichum</taxon>
    </lineage>
</organism>
<reference evidence="2" key="1">
    <citation type="submission" date="2018-03" db="EMBL/GenBank/DDBJ databases">
        <authorList>
            <person name="Guldener U."/>
        </authorList>
    </citation>
    <scope>NUCLEOTIDE SEQUENCE</scope>
</reference>
<name>A0AAE8SSX9_9PEZI</name>
<feature type="transmembrane region" description="Helical" evidence="1">
    <location>
        <begin position="194"/>
        <end position="215"/>
    </location>
</feature>
<dbReference type="AlphaFoldDB" id="A0AAE8SSX9"/>
<sequence length="304" mass="34010">MPWLPRLQVFEIDDQTWFPPFLRAHIQNALTLTWTTPLPLSTAPAVLAARVLQSELPGEDLSSYTFVDFCAGGGGPTPEIERVVNDSLRAKTPGRRGASFVMTDLFPNVESWKRLVKGRKSLFFEDKSVDARDGGDVVRRWKKEEEGGKEGGKVCRLFNLAFHHFDDELAGEILKDTLENSDAFAIFELQSRTLASFLTTLLLLPGTLLAAPLYAIRNRSLSALVFTYLLPVIPFVLVFDGWMSGLRTRTPAEVEAMLRERGGDAAAGWKVRSGRRRFLWPFGYLDWIVCTREEGGSVGSRPES</sequence>
<keyword evidence="1" id="KW-0812">Transmembrane</keyword>
<evidence type="ECO:0000313" key="2">
    <source>
        <dbReference type="EMBL" id="SPN99029.1"/>
    </source>
</evidence>
<accession>A0AAE8SSX9</accession>
<keyword evidence="3" id="KW-1185">Reference proteome</keyword>
<dbReference type="EMBL" id="ONZQ02000002">
    <property type="protein sequence ID" value="SPN99029.1"/>
    <property type="molecule type" value="Genomic_DNA"/>
</dbReference>
<dbReference type="Proteomes" id="UP001187682">
    <property type="component" value="Unassembled WGS sequence"/>
</dbReference>
<feature type="transmembrane region" description="Helical" evidence="1">
    <location>
        <begin position="221"/>
        <end position="239"/>
    </location>
</feature>
<comment type="caution">
    <text evidence="2">The sequence shown here is derived from an EMBL/GenBank/DDBJ whole genome shotgun (WGS) entry which is preliminary data.</text>
</comment>
<keyword evidence="1" id="KW-0472">Membrane</keyword>
<proteinExistence type="predicted"/>
<evidence type="ECO:0000313" key="3">
    <source>
        <dbReference type="Proteomes" id="UP001187682"/>
    </source>
</evidence>
<evidence type="ECO:0000256" key="1">
    <source>
        <dbReference type="SAM" id="Phobius"/>
    </source>
</evidence>